<sequence length="239" mass="26159">MLLQSISISEPPFEDYLLDLPSVQYLIDLPYFEFTAPVTCLVGENGAGKSTLLEAIAVALRFSPLGGRYDDPDREHAPLRGLARVLKCSLNGNLHRGYFLRAETHESVLEAANRSKERGGRSHLPIDVDLLSRSHGESVFDVLGEYVDGRGLYILDEPEAGLSVIRQMALIAEIHQAAQRGAQFLIATHSPILLAAPGADIVELGESGFEKIPFDQAEPVVATRELLDAPEETINFLIN</sequence>
<dbReference type="InterPro" id="IPR003959">
    <property type="entry name" value="ATPase_AAA_core"/>
</dbReference>
<evidence type="ECO:0000256" key="7">
    <source>
        <dbReference type="ARBA" id="ARBA00023136"/>
    </source>
</evidence>
<dbReference type="GO" id="GO:0006826">
    <property type="term" value="P:iron ion transport"/>
    <property type="evidence" value="ECO:0007669"/>
    <property type="project" value="UniProtKB-KW"/>
</dbReference>
<evidence type="ECO:0000256" key="3">
    <source>
        <dbReference type="ARBA" id="ARBA00022475"/>
    </source>
</evidence>
<keyword evidence="6" id="KW-0406">Ion transport</keyword>
<evidence type="ECO:0000256" key="1">
    <source>
        <dbReference type="ARBA" id="ARBA00004202"/>
    </source>
</evidence>
<dbReference type="KEGG" id="cstr:CBE89_04775"/>
<dbReference type="GO" id="GO:0006302">
    <property type="term" value="P:double-strand break repair"/>
    <property type="evidence" value="ECO:0007669"/>
    <property type="project" value="InterPro"/>
</dbReference>
<evidence type="ECO:0000256" key="4">
    <source>
        <dbReference type="ARBA" id="ARBA00022496"/>
    </source>
</evidence>
<dbReference type="InterPro" id="IPR027417">
    <property type="entry name" value="P-loop_NTPase"/>
</dbReference>
<dbReference type="AlphaFoldDB" id="A0A2Z2J2S1"/>
<evidence type="ECO:0000256" key="2">
    <source>
        <dbReference type="ARBA" id="ARBA00022448"/>
    </source>
</evidence>
<dbReference type="EMBL" id="CP021252">
    <property type="protein sequence ID" value="ART20881.1"/>
    <property type="molecule type" value="Genomic_DNA"/>
</dbReference>
<dbReference type="InterPro" id="IPR038729">
    <property type="entry name" value="Rad50/SbcC_AAA"/>
</dbReference>
<keyword evidence="2" id="KW-0813">Transport</keyword>
<dbReference type="PANTHER" id="PTHR42771:SF2">
    <property type="entry name" value="IRON(3+)-HYDROXAMATE IMPORT ATP-BINDING PROTEIN FHUC"/>
    <property type="match status" value="1"/>
</dbReference>
<gene>
    <name evidence="9" type="ORF">CBE89_04775</name>
</gene>
<dbReference type="CDD" id="cd00267">
    <property type="entry name" value="ABC_ATPase"/>
    <property type="match status" value="1"/>
</dbReference>
<keyword evidence="3" id="KW-1003">Cell membrane</keyword>
<name>A0A2Z2J2S1_CORST</name>
<evidence type="ECO:0000256" key="6">
    <source>
        <dbReference type="ARBA" id="ARBA00023065"/>
    </source>
</evidence>
<dbReference type="Pfam" id="PF13476">
    <property type="entry name" value="AAA_23"/>
    <property type="match status" value="1"/>
</dbReference>
<keyword evidence="5" id="KW-0408">Iron</keyword>
<comment type="subcellular location">
    <subcellularLocation>
        <location evidence="1">Cell membrane</location>
        <topology evidence="1">Peripheral membrane protein</topology>
    </subcellularLocation>
</comment>
<accession>A0A2Z2J2S1</accession>
<evidence type="ECO:0000313" key="10">
    <source>
        <dbReference type="Proteomes" id="UP000250197"/>
    </source>
</evidence>
<organism evidence="9 10">
    <name type="scientific">Corynebacterium striatum</name>
    <dbReference type="NCBI Taxonomy" id="43770"/>
    <lineage>
        <taxon>Bacteria</taxon>
        <taxon>Bacillati</taxon>
        <taxon>Actinomycetota</taxon>
        <taxon>Actinomycetes</taxon>
        <taxon>Mycobacteriales</taxon>
        <taxon>Corynebacteriaceae</taxon>
        <taxon>Corynebacterium</taxon>
    </lineage>
</organism>
<dbReference type="Pfam" id="PF13304">
    <property type="entry name" value="AAA_21"/>
    <property type="match status" value="1"/>
</dbReference>
<keyword evidence="4" id="KW-0410">Iron transport</keyword>
<dbReference type="InterPro" id="IPR003593">
    <property type="entry name" value="AAA+_ATPase"/>
</dbReference>
<proteinExistence type="predicted"/>
<evidence type="ECO:0000313" key="9">
    <source>
        <dbReference type="EMBL" id="ART20881.1"/>
    </source>
</evidence>
<dbReference type="GO" id="GO:0016887">
    <property type="term" value="F:ATP hydrolysis activity"/>
    <property type="evidence" value="ECO:0007669"/>
    <property type="project" value="InterPro"/>
</dbReference>
<dbReference type="Proteomes" id="UP000250197">
    <property type="component" value="Chromosome"/>
</dbReference>
<feature type="domain" description="AAA+ ATPase" evidence="8">
    <location>
        <begin position="35"/>
        <end position="208"/>
    </location>
</feature>
<dbReference type="GO" id="GO:0005524">
    <property type="term" value="F:ATP binding"/>
    <property type="evidence" value="ECO:0007669"/>
    <property type="project" value="InterPro"/>
</dbReference>
<dbReference type="RefSeq" id="WP_086891008.1">
    <property type="nucleotide sequence ID" value="NZ_CP021252.1"/>
</dbReference>
<evidence type="ECO:0000259" key="8">
    <source>
        <dbReference type="SMART" id="SM00382"/>
    </source>
</evidence>
<dbReference type="InterPro" id="IPR051535">
    <property type="entry name" value="Siderophore_ABC-ATPase"/>
</dbReference>
<dbReference type="Gene3D" id="3.40.50.300">
    <property type="entry name" value="P-loop containing nucleotide triphosphate hydrolases"/>
    <property type="match status" value="2"/>
</dbReference>
<dbReference type="SMART" id="SM00382">
    <property type="entry name" value="AAA"/>
    <property type="match status" value="1"/>
</dbReference>
<dbReference type="GO" id="GO:0005886">
    <property type="term" value="C:plasma membrane"/>
    <property type="evidence" value="ECO:0007669"/>
    <property type="project" value="UniProtKB-SubCell"/>
</dbReference>
<dbReference type="SUPFAM" id="SSF52540">
    <property type="entry name" value="P-loop containing nucleoside triphosphate hydrolases"/>
    <property type="match status" value="1"/>
</dbReference>
<dbReference type="PANTHER" id="PTHR42771">
    <property type="entry name" value="IRON(3+)-HYDROXAMATE IMPORT ATP-BINDING PROTEIN FHUC"/>
    <property type="match status" value="1"/>
</dbReference>
<evidence type="ECO:0000256" key="5">
    <source>
        <dbReference type="ARBA" id="ARBA00023004"/>
    </source>
</evidence>
<reference evidence="9 10" key="1">
    <citation type="submission" date="2017-05" db="EMBL/GenBank/DDBJ databases">
        <title>Complete genome sequence of Corynebacterium striatum KC-Na-1 isolated from Neophocaena asiaeorientalis in Korea.</title>
        <authorList>
            <person name="Kim J.H."/>
            <person name="Lee K."/>
        </authorList>
    </citation>
    <scope>NUCLEOTIDE SEQUENCE [LARGE SCALE GENOMIC DNA]</scope>
    <source>
        <strain evidence="9 10">KC-Na-01</strain>
    </source>
</reference>
<protein>
    <submittedName>
        <fullName evidence="9">ABC transporter</fullName>
    </submittedName>
</protein>
<keyword evidence="7" id="KW-0472">Membrane</keyword>